<name>A0A7M5UGP1_9CNID</name>
<dbReference type="EnsemblMetazoa" id="CLYHEMT010368.1">
    <property type="protein sequence ID" value="CLYHEMP010368.1"/>
    <property type="gene ID" value="CLYHEMG010368"/>
</dbReference>
<dbReference type="AlphaFoldDB" id="A0A7M5UGP1"/>
<proteinExistence type="predicted"/>
<organism evidence="1 2">
    <name type="scientific">Clytia hemisphaerica</name>
    <dbReference type="NCBI Taxonomy" id="252671"/>
    <lineage>
        <taxon>Eukaryota</taxon>
        <taxon>Metazoa</taxon>
        <taxon>Cnidaria</taxon>
        <taxon>Hydrozoa</taxon>
        <taxon>Hydroidolina</taxon>
        <taxon>Leptothecata</taxon>
        <taxon>Obeliida</taxon>
        <taxon>Clytiidae</taxon>
        <taxon>Clytia</taxon>
    </lineage>
</organism>
<evidence type="ECO:0000313" key="1">
    <source>
        <dbReference type="EnsemblMetazoa" id="CLYHEMP010368.1"/>
    </source>
</evidence>
<protein>
    <recommendedName>
        <fullName evidence="3">ZAD domain-containing protein</fullName>
    </recommendedName>
</protein>
<accession>A0A7M5UGP1</accession>
<evidence type="ECO:0000313" key="2">
    <source>
        <dbReference type="Proteomes" id="UP000594262"/>
    </source>
</evidence>
<keyword evidence="2" id="KW-1185">Reference proteome</keyword>
<reference evidence="1" key="1">
    <citation type="submission" date="2021-01" db="UniProtKB">
        <authorList>
            <consortium name="EnsemblMetazoa"/>
        </authorList>
    </citation>
    <scope>IDENTIFICATION</scope>
</reference>
<evidence type="ECO:0008006" key="3">
    <source>
        <dbReference type="Google" id="ProtNLM"/>
    </source>
</evidence>
<sequence>MDLYTKHNDSLSILCRLCRGKIVPKVGYKNPKQATEFKNQIEMLFNYNLSNDQPSVDPPKLCGSCARQIRSVENHCIPQPIAKFPEHSDSVSCDVCRKKIEHS</sequence>
<dbReference type="Proteomes" id="UP000594262">
    <property type="component" value="Unplaced"/>
</dbReference>